<dbReference type="GO" id="GO:0005737">
    <property type="term" value="C:cytoplasm"/>
    <property type="evidence" value="ECO:0007669"/>
    <property type="project" value="TreeGrafter"/>
</dbReference>
<gene>
    <name evidence="2" type="primary">RSAD1</name>
    <name evidence="2" type="ORF">BGW38_009049</name>
</gene>
<dbReference type="EMBL" id="JAABOA010006487">
    <property type="protein sequence ID" value="KAF9560303.1"/>
    <property type="molecule type" value="Genomic_DNA"/>
</dbReference>
<organism evidence="2 3">
    <name type="scientific">Lunasporangiospora selenospora</name>
    <dbReference type="NCBI Taxonomy" id="979761"/>
    <lineage>
        <taxon>Eukaryota</taxon>
        <taxon>Fungi</taxon>
        <taxon>Fungi incertae sedis</taxon>
        <taxon>Mucoromycota</taxon>
        <taxon>Mortierellomycotina</taxon>
        <taxon>Mortierellomycetes</taxon>
        <taxon>Mortierellales</taxon>
        <taxon>Mortierellaceae</taxon>
        <taxon>Lunasporangiospora</taxon>
    </lineage>
</organism>
<evidence type="ECO:0000259" key="1">
    <source>
        <dbReference type="Pfam" id="PF06969"/>
    </source>
</evidence>
<proteinExistence type="predicted"/>
<protein>
    <submittedName>
        <fullName evidence="2">Radical S-adenosyl methionine domain-containing protein 1</fullName>
    </submittedName>
</protein>
<accession>A0A9P6K990</accession>
<dbReference type="InterPro" id="IPR010723">
    <property type="entry name" value="HemN_C"/>
</dbReference>
<feature type="non-terminal residue" evidence="2">
    <location>
        <position position="153"/>
    </location>
</feature>
<name>A0A9P6K990_9FUNG</name>
<evidence type="ECO:0000313" key="3">
    <source>
        <dbReference type="Proteomes" id="UP000780801"/>
    </source>
</evidence>
<dbReference type="PANTHER" id="PTHR13932:SF5">
    <property type="entry name" value="RADICAL S-ADENOSYL METHIONINE DOMAIN-CONTAINING PROTEIN 1, MITOCHONDRIAL"/>
    <property type="match status" value="1"/>
</dbReference>
<dbReference type="GO" id="GO:0006779">
    <property type="term" value="P:porphyrin-containing compound biosynthetic process"/>
    <property type="evidence" value="ECO:0007669"/>
    <property type="project" value="TreeGrafter"/>
</dbReference>
<dbReference type="InterPro" id="IPR034505">
    <property type="entry name" value="Coproporphyrinogen-III_oxidase"/>
</dbReference>
<dbReference type="SUPFAM" id="SSF102114">
    <property type="entry name" value="Radical SAM enzymes"/>
    <property type="match status" value="1"/>
</dbReference>
<dbReference type="InterPro" id="IPR058240">
    <property type="entry name" value="rSAM_sf"/>
</dbReference>
<dbReference type="OrthoDB" id="431409at2759"/>
<sequence length="153" mass="17065">MTSTAGFEHYEVSNFARNKAYSMHNSGHWQGIDYLGIGPGAHGRVRDPNTGDRNRTFNIRDPKGWMSQCEHGGTGLRRTLLITNEEAKQEFIVLGMRTKLGVPFDQFRELCGQDLMEFIDKEAVETCLEAGLLTKSDDALAPTERGMAVADEL</sequence>
<keyword evidence="3" id="KW-1185">Reference proteome</keyword>
<evidence type="ECO:0000313" key="2">
    <source>
        <dbReference type="EMBL" id="KAF9560303.1"/>
    </source>
</evidence>
<feature type="domain" description="HemN C-terminal" evidence="1">
    <location>
        <begin position="82"/>
        <end position="148"/>
    </location>
</feature>
<comment type="caution">
    <text evidence="2">The sequence shown here is derived from an EMBL/GenBank/DDBJ whole genome shotgun (WGS) entry which is preliminary data.</text>
</comment>
<dbReference type="AlphaFoldDB" id="A0A9P6K990"/>
<dbReference type="GO" id="GO:0051539">
    <property type="term" value="F:4 iron, 4 sulfur cluster binding"/>
    <property type="evidence" value="ECO:0007669"/>
    <property type="project" value="TreeGrafter"/>
</dbReference>
<dbReference type="PANTHER" id="PTHR13932">
    <property type="entry name" value="COPROPORPHYRINIGEN III OXIDASE"/>
    <property type="match status" value="1"/>
</dbReference>
<dbReference type="Proteomes" id="UP000780801">
    <property type="component" value="Unassembled WGS sequence"/>
</dbReference>
<dbReference type="Pfam" id="PF06969">
    <property type="entry name" value="HemN_C"/>
    <property type="match status" value="1"/>
</dbReference>
<reference evidence="2" key="1">
    <citation type="journal article" date="2020" name="Fungal Divers.">
        <title>Resolving the Mortierellaceae phylogeny through synthesis of multi-gene phylogenetics and phylogenomics.</title>
        <authorList>
            <person name="Vandepol N."/>
            <person name="Liber J."/>
            <person name="Desiro A."/>
            <person name="Na H."/>
            <person name="Kennedy M."/>
            <person name="Barry K."/>
            <person name="Grigoriev I.V."/>
            <person name="Miller A.N."/>
            <person name="O'Donnell K."/>
            <person name="Stajich J.E."/>
            <person name="Bonito G."/>
        </authorList>
    </citation>
    <scope>NUCLEOTIDE SEQUENCE</scope>
    <source>
        <strain evidence="2">KOD1015</strain>
    </source>
</reference>